<keyword evidence="3" id="KW-1185">Reference proteome</keyword>
<reference evidence="2 3" key="1">
    <citation type="submission" date="2017-12" db="EMBL/GenBank/DDBJ databases">
        <title>The whole genome sequence of the Acidipropionibacterium virtanenii sp. nov. type strain JS278.</title>
        <authorList>
            <person name="Laine P."/>
            <person name="Deptula P."/>
            <person name="Varmanen P."/>
            <person name="Auvinen P."/>
        </authorList>
    </citation>
    <scope>NUCLEOTIDE SEQUENCE [LARGE SCALE GENOMIC DNA]</scope>
    <source>
        <strain evidence="2 3">JS278</strain>
    </source>
</reference>
<dbReference type="RefSeq" id="WP_114044324.1">
    <property type="nucleotide sequence ID" value="NZ_CP025198.1"/>
</dbReference>
<evidence type="ECO:0000313" key="2">
    <source>
        <dbReference type="EMBL" id="AXE38289.1"/>
    </source>
</evidence>
<feature type="region of interest" description="Disordered" evidence="1">
    <location>
        <begin position="36"/>
        <end position="65"/>
    </location>
</feature>
<dbReference type="Proteomes" id="UP000251995">
    <property type="component" value="Chromosome"/>
</dbReference>
<dbReference type="Pfam" id="PF09438">
    <property type="entry name" value="DUF2017"/>
    <property type="match status" value="1"/>
</dbReference>
<organism evidence="2 3">
    <name type="scientific">Acidipropionibacterium virtanenii</name>
    <dbReference type="NCBI Taxonomy" id="2057246"/>
    <lineage>
        <taxon>Bacteria</taxon>
        <taxon>Bacillati</taxon>
        <taxon>Actinomycetota</taxon>
        <taxon>Actinomycetes</taxon>
        <taxon>Propionibacteriales</taxon>
        <taxon>Propionibacteriaceae</taxon>
        <taxon>Acidipropionibacterium</taxon>
    </lineage>
</organism>
<dbReference type="OrthoDB" id="3268479at2"/>
<accession>A0A344USP1</accession>
<gene>
    <name evidence="2" type="ORF">JS278_01106</name>
</gene>
<protein>
    <submittedName>
        <fullName evidence="2">Uncharacterized protein</fullName>
    </submittedName>
</protein>
<dbReference type="EMBL" id="CP025198">
    <property type="protein sequence ID" value="AXE38289.1"/>
    <property type="molecule type" value="Genomic_DNA"/>
</dbReference>
<evidence type="ECO:0000256" key="1">
    <source>
        <dbReference type="SAM" id="MobiDB-lite"/>
    </source>
</evidence>
<name>A0A344USP1_9ACTN</name>
<evidence type="ECO:0000313" key="3">
    <source>
        <dbReference type="Proteomes" id="UP000251995"/>
    </source>
</evidence>
<dbReference type="KEGG" id="acij:JS278_01106"/>
<sequence length="203" mass="22974">MRITAGEPPWVLEFEPEETWMLGVLLDIYESLVNGEETDEARPFDPQDPAGLKGAVHQSEPSDPFDFWEADIGEEAGSEAQEDPATHRLFPDAYPDDPQASAEFRRFTAAGQRRERLDQILDVRVDLDVLSSQPLTMQPERVEYWLRTINAIRLVLATRLGIVDETSAEQAEQAAVDDPSDVIYPAYEWLGVLIEMLVEVSWE</sequence>
<dbReference type="InterPro" id="IPR018561">
    <property type="entry name" value="AosR"/>
</dbReference>
<dbReference type="AlphaFoldDB" id="A0A344USP1"/>
<proteinExistence type="predicted"/>